<dbReference type="AlphaFoldDB" id="A0A919MF80"/>
<dbReference type="Proteomes" id="UP000619479">
    <property type="component" value="Unassembled WGS sequence"/>
</dbReference>
<gene>
    <name evidence="2" type="ORF">Acy02nite_68270</name>
</gene>
<reference evidence="2" key="1">
    <citation type="submission" date="2021-01" db="EMBL/GenBank/DDBJ databases">
        <title>Whole genome shotgun sequence of Actinoplanes cyaneus NBRC 14990.</title>
        <authorList>
            <person name="Komaki H."/>
            <person name="Tamura T."/>
        </authorList>
    </citation>
    <scope>NUCLEOTIDE SEQUENCE</scope>
    <source>
        <strain evidence="2">NBRC 14990</strain>
    </source>
</reference>
<evidence type="ECO:0000313" key="3">
    <source>
        <dbReference type="Proteomes" id="UP000619479"/>
    </source>
</evidence>
<evidence type="ECO:0000256" key="1">
    <source>
        <dbReference type="SAM" id="MobiDB-lite"/>
    </source>
</evidence>
<comment type="caution">
    <text evidence="2">The sequence shown here is derived from an EMBL/GenBank/DDBJ whole genome shotgun (WGS) entry which is preliminary data.</text>
</comment>
<accession>A0A919MF80</accession>
<feature type="compositionally biased region" description="Polar residues" evidence="1">
    <location>
        <begin position="40"/>
        <end position="66"/>
    </location>
</feature>
<protein>
    <submittedName>
        <fullName evidence="2">Uncharacterized protein</fullName>
    </submittedName>
</protein>
<name>A0A919MF80_9ACTN</name>
<proteinExistence type="predicted"/>
<feature type="region of interest" description="Disordered" evidence="1">
    <location>
        <begin position="1"/>
        <end position="66"/>
    </location>
</feature>
<evidence type="ECO:0000313" key="2">
    <source>
        <dbReference type="EMBL" id="GID68946.1"/>
    </source>
</evidence>
<organism evidence="2 3">
    <name type="scientific">Actinoplanes cyaneus</name>
    <dbReference type="NCBI Taxonomy" id="52696"/>
    <lineage>
        <taxon>Bacteria</taxon>
        <taxon>Bacillati</taxon>
        <taxon>Actinomycetota</taxon>
        <taxon>Actinomycetes</taxon>
        <taxon>Micromonosporales</taxon>
        <taxon>Micromonosporaceae</taxon>
        <taxon>Actinoplanes</taxon>
    </lineage>
</organism>
<dbReference type="EMBL" id="BOMH01000056">
    <property type="protein sequence ID" value="GID68946.1"/>
    <property type="molecule type" value="Genomic_DNA"/>
</dbReference>
<sequence>MRGRKPYACMARGQDLSTDGSVIHSPEPKIRNLSDLAPNVSPTALTDPSARTSVPPSDKNQGDTPQ</sequence>
<keyword evidence="3" id="KW-1185">Reference proteome</keyword>